<proteinExistence type="predicted"/>
<dbReference type="STRING" id="1912961.BU204_21385"/>
<dbReference type="GO" id="GO:0016627">
    <property type="term" value="F:oxidoreductase activity, acting on the CH-CH group of donors"/>
    <property type="evidence" value="ECO:0007669"/>
    <property type="project" value="TreeGrafter"/>
</dbReference>
<evidence type="ECO:0000313" key="3">
    <source>
        <dbReference type="Proteomes" id="UP000185596"/>
    </source>
</evidence>
<dbReference type="AlphaFoldDB" id="A0A1Q8CM97"/>
<dbReference type="PANTHER" id="PTHR35176">
    <property type="entry name" value="HEME OXYGENASE HI_0854-RELATED"/>
    <property type="match status" value="1"/>
</dbReference>
<dbReference type="NCBIfam" id="TIGR03666">
    <property type="entry name" value="Rv2061_F420"/>
    <property type="match status" value="1"/>
</dbReference>
<reference evidence="2 3" key="1">
    <citation type="submission" date="2016-12" db="EMBL/GenBank/DDBJ databases">
        <title>The draft genome sequence of Actinophytocola sp. 11-183.</title>
        <authorList>
            <person name="Wang W."/>
            <person name="Yuan L."/>
        </authorList>
    </citation>
    <scope>NUCLEOTIDE SEQUENCE [LARGE SCALE GENOMIC DNA]</scope>
    <source>
        <strain evidence="2 3">11-183</strain>
    </source>
</reference>
<accession>A0A1Q8CM97</accession>
<dbReference type="PANTHER" id="PTHR35176:SF11">
    <property type="entry name" value="PYRIDOXAMINE 5'-PHOSPHATE OXIDASE FAMILY PROTEIN"/>
    <property type="match status" value="1"/>
</dbReference>
<sequence length="133" mass="14508">MLDALPADSAKDPRTARGRHTVLVTFRRDGRRVATPVWAAVRDGVMYARTQRASGKIKRLRNDGTVLLAACTPRGVPLTAPVPGRARLLGPDEEHLAETALRRAHGPIRAFCAAVQDLLRVDMCYLAITVDEA</sequence>
<dbReference type="InterPro" id="IPR052019">
    <property type="entry name" value="F420H2_bilvrd_red/Heme_oxyg"/>
</dbReference>
<organism evidence="2 3">
    <name type="scientific">Actinophytocola xanthii</name>
    <dbReference type="NCBI Taxonomy" id="1912961"/>
    <lineage>
        <taxon>Bacteria</taxon>
        <taxon>Bacillati</taxon>
        <taxon>Actinomycetota</taxon>
        <taxon>Actinomycetes</taxon>
        <taxon>Pseudonocardiales</taxon>
        <taxon>Pseudonocardiaceae</taxon>
    </lineage>
</organism>
<dbReference type="Proteomes" id="UP000185596">
    <property type="component" value="Unassembled WGS sequence"/>
</dbReference>
<dbReference type="GO" id="GO:0005829">
    <property type="term" value="C:cytosol"/>
    <property type="evidence" value="ECO:0007669"/>
    <property type="project" value="TreeGrafter"/>
</dbReference>
<dbReference type="EMBL" id="MSIE01000040">
    <property type="protein sequence ID" value="OLF15483.1"/>
    <property type="molecule type" value="Genomic_DNA"/>
</dbReference>
<dbReference type="SUPFAM" id="SSF50475">
    <property type="entry name" value="FMN-binding split barrel"/>
    <property type="match status" value="1"/>
</dbReference>
<dbReference type="Gene3D" id="2.30.110.10">
    <property type="entry name" value="Electron Transport, Fmn-binding Protein, Chain A"/>
    <property type="match status" value="1"/>
</dbReference>
<keyword evidence="1" id="KW-0560">Oxidoreductase</keyword>
<evidence type="ECO:0000256" key="1">
    <source>
        <dbReference type="ARBA" id="ARBA00023002"/>
    </source>
</evidence>
<evidence type="ECO:0008006" key="4">
    <source>
        <dbReference type="Google" id="ProtNLM"/>
    </source>
</evidence>
<dbReference type="InterPro" id="IPR012349">
    <property type="entry name" value="Split_barrel_FMN-bd"/>
</dbReference>
<comment type="caution">
    <text evidence="2">The sequence shown here is derived from an EMBL/GenBank/DDBJ whole genome shotgun (WGS) entry which is preliminary data.</text>
</comment>
<evidence type="ECO:0000313" key="2">
    <source>
        <dbReference type="EMBL" id="OLF15483.1"/>
    </source>
</evidence>
<protein>
    <recommendedName>
        <fullName evidence="4">PPOX class F420-dependent enzyme</fullName>
    </recommendedName>
</protein>
<dbReference type="InterPro" id="IPR019965">
    <property type="entry name" value="PPOX_F420-dep_Rv2061_put"/>
</dbReference>
<gene>
    <name evidence="2" type="ORF">BU204_21385</name>
</gene>
<name>A0A1Q8CM97_9PSEU</name>
<keyword evidence="3" id="KW-1185">Reference proteome</keyword>
<dbReference type="GO" id="GO:0070967">
    <property type="term" value="F:coenzyme F420 binding"/>
    <property type="evidence" value="ECO:0007669"/>
    <property type="project" value="TreeGrafter"/>
</dbReference>